<evidence type="ECO:0000313" key="2">
    <source>
        <dbReference type="Proteomes" id="UP000645257"/>
    </source>
</evidence>
<comment type="caution">
    <text evidence="1">The sequence shown here is derived from an EMBL/GenBank/DDBJ whole genome shotgun (WGS) entry which is preliminary data.</text>
</comment>
<dbReference type="Proteomes" id="UP000645257">
    <property type="component" value="Unassembled WGS sequence"/>
</dbReference>
<organism evidence="1 2">
    <name type="scientific">Paludibacterium paludis</name>
    <dbReference type="NCBI Taxonomy" id="1225769"/>
    <lineage>
        <taxon>Bacteria</taxon>
        <taxon>Pseudomonadati</taxon>
        <taxon>Pseudomonadota</taxon>
        <taxon>Betaproteobacteria</taxon>
        <taxon>Neisseriales</taxon>
        <taxon>Chromobacteriaceae</taxon>
        <taxon>Paludibacterium</taxon>
    </lineage>
</organism>
<reference evidence="1" key="2">
    <citation type="submission" date="2020-09" db="EMBL/GenBank/DDBJ databases">
        <authorList>
            <person name="Sun Q."/>
            <person name="Kim S."/>
        </authorList>
    </citation>
    <scope>NUCLEOTIDE SEQUENCE</scope>
    <source>
        <strain evidence="1">KCTC 32182</strain>
    </source>
</reference>
<evidence type="ECO:0000313" key="1">
    <source>
        <dbReference type="EMBL" id="GGY14816.1"/>
    </source>
</evidence>
<dbReference type="RefSeq" id="WP_189533426.1">
    <property type="nucleotide sequence ID" value="NZ_BMYX01000008.1"/>
</dbReference>
<dbReference type="AlphaFoldDB" id="A0A918P2L0"/>
<accession>A0A918P2L0</accession>
<protein>
    <submittedName>
        <fullName evidence="1">Uncharacterized protein</fullName>
    </submittedName>
</protein>
<sequence>MSETVLMTDAEIRPATRLRYRIVSNGETVGELTAERGWESCDGGRMLSLSNAMHIQSSGLWSDYTLDSREAILIDEGGVRRYLGEEVEDGVASSATGSRERGVLTLSIVENTPRTQVFSVDDYDATSEDAPAFFLASGSADSVLRVLDLDRFEVEAVRYRLHPAESFLFEGRALPVRVVEFASRHASGMQWWAEDATGDILVRQISREQGDQNEVLLIHWERT</sequence>
<keyword evidence="2" id="KW-1185">Reference proteome</keyword>
<proteinExistence type="predicted"/>
<dbReference type="EMBL" id="BMYX01000008">
    <property type="protein sequence ID" value="GGY14816.1"/>
    <property type="molecule type" value="Genomic_DNA"/>
</dbReference>
<gene>
    <name evidence="1" type="ORF">GCM10011289_17690</name>
</gene>
<reference evidence="1" key="1">
    <citation type="journal article" date="2014" name="Int. J. Syst. Evol. Microbiol.">
        <title>Complete genome sequence of Corynebacterium casei LMG S-19264T (=DSM 44701T), isolated from a smear-ripened cheese.</title>
        <authorList>
            <consortium name="US DOE Joint Genome Institute (JGI-PGF)"/>
            <person name="Walter F."/>
            <person name="Albersmeier A."/>
            <person name="Kalinowski J."/>
            <person name="Ruckert C."/>
        </authorList>
    </citation>
    <scope>NUCLEOTIDE SEQUENCE</scope>
    <source>
        <strain evidence="1">KCTC 32182</strain>
    </source>
</reference>
<name>A0A918P2L0_9NEIS</name>